<dbReference type="PANTHER" id="PTHR42648">
    <property type="entry name" value="TRANSPOSASE, PUTATIVE-RELATED"/>
    <property type="match status" value="1"/>
</dbReference>
<feature type="domain" description="Retroviral polymerase SH3-like" evidence="2">
    <location>
        <begin position="33"/>
        <end position="94"/>
    </location>
</feature>
<evidence type="ECO:0000259" key="2">
    <source>
        <dbReference type="Pfam" id="PF25597"/>
    </source>
</evidence>
<organism evidence="3 4">
    <name type="scientific">Abeliophyllum distichum</name>
    <dbReference type="NCBI Taxonomy" id="126358"/>
    <lineage>
        <taxon>Eukaryota</taxon>
        <taxon>Viridiplantae</taxon>
        <taxon>Streptophyta</taxon>
        <taxon>Embryophyta</taxon>
        <taxon>Tracheophyta</taxon>
        <taxon>Spermatophyta</taxon>
        <taxon>Magnoliopsida</taxon>
        <taxon>eudicotyledons</taxon>
        <taxon>Gunneridae</taxon>
        <taxon>Pentapetalae</taxon>
        <taxon>asterids</taxon>
        <taxon>lamiids</taxon>
        <taxon>Lamiales</taxon>
        <taxon>Oleaceae</taxon>
        <taxon>Forsythieae</taxon>
        <taxon>Abeliophyllum</taxon>
    </lineage>
</organism>
<accession>A0ABD1QYS4</accession>
<proteinExistence type="predicted"/>
<dbReference type="PANTHER" id="PTHR42648:SF31">
    <property type="entry name" value="RNA-DIRECTED DNA POLYMERASE"/>
    <property type="match status" value="1"/>
</dbReference>
<comment type="caution">
    <text evidence="3">The sequence shown here is derived from an EMBL/GenBank/DDBJ whole genome shotgun (WGS) entry which is preliminary data.</text>
</comment>
<name>A0ABD1QYS4_9LAMI</name>
<dbReference type="Proteomes" id="UP001604336">
    <property type="component" value="Unassembled WGS sequence"/>
</dbReference>
<feature type="compositionally biased region" description="Low complexity" evidence="1">
    <location>
        <begin position="139"/>
        <end position="153"/>
    </location>
</feature>
<dbReference type="Pfam" id="PF25597">
    <property type="entry name" value="SH3_retrovirus"/>
    <property type="match status" value="1"/>
</dbReference>
<evidence type="ECO:0000313" key="3">
    <source>
        <dbReference type="EMBL" id="KAL2481318.1"/>
    </source>
</evidence>
<dbReference type="EMBL" id="JBFOLK010000010">
    <property type="protein sequence ID" value="KAL2481318.1"/>
    <property type="molecule type" value="Genomic_DNA"/>
</dbReference>
<reference evidence="4" key="1">
    <citation type="submission" date="2024-07" db="EMBL/GenBank/DDBJ databases">
        <title>Two chromosome-level genome assemblies of Korean endemic species Abeliophyllum distichum and Forsythia ovata (Oleaceae).</title>
        <authorList>
            <person name="Jang H."/>
        </authorList>
    </citation>
    <scope>NUCLEOTIDE SEQUENCE [LARGE SCALE GENOMIC DNA]</scope>
</reference>
<dbReference type="InterPro" id="IPR039537">
    <property type="entry name" value="Retrotran_Ty1/copia-like"/>
</dbReference>
<feature type="region of interest" description="Disordered" evidence="1">
    <location>
        <begin position="136"/>
        <end position="157"/>
    </location>
</feature>
<gene>
    <name evidence="3" type="ORF">Adt_34284</name>
</gene>
<evidence type="ECO:0000313" key="4">
    <source>
        <dbReference type="Proteomes" id="UP001604336"/>
    </source>
</evidence>
<dbReference type="InterPro" id="IPR057670">
    <property type="entry name" value="SH3_retrovirus"/>
</dbReference>
<dbReference type="AlphaFoldDB" id="A0ABD1QYS4"/>
<evidence type="ECO:0000256" key="1">
    <source>
        <dbReference type="SAM" id="MobiDB-lite"/>
    </source>
</evidence>
<protein>
    <recommendedName>
        <fullName evidence="2">Retroviral polymerase SH3-like domain-containing protein</fullName>
    </recommendedName>
</protein>
<keyword evidence="4" id="KW-1185">Reference proteome</keyword>
<sequence>MNRIPSSVLHWKTPFEIMYNTKPDYSFLRTFGCLCYITNTKPHKGKFETRGYKCVFIGYNPGQKAYKVYNLSNKQVQVSRDITFYENCFPFKSEINPITDKPSPVIPYPECHDDDSITIPFVSSCNDKHIEPFQNINIDSSSGETTADSSSTDHNSIPLVHVPFLESPENMMSETQALRQSNRQRAKPV</sequence>